<dbReference type="SUPFAM" id="SSF55681">
    <property type="entry name" value="Class II aaRS and biotin synthetases"/>
    <property type="match status" value="1"/>
</dbReference>
<dbReference type="Gene3D" id="3.30.930.10">
    <property type="entry name" value="Bira Bifunctional Protein, Domain 2"/>
    <property type="match status" value="1"/>
</dbReference>
<dbReference type="NCBIfam" id="TIGR00442">
    <property type="entry name" value="hisS"/>
    <property type="match status" value="1"/>
</dbReference>
<evidence type="ECO:0000256" key="6">
    <source>
        <dbReference type="PIRSR" id="PIRSR001549-1"/>
    </source>
</evidence>
<feature type="domain" description="Aminoacyl-transfer RNA synthetases class-II family profile" evidence="7">
    <location>
        <begin position="39"/>
        <end position="331"/>
    </location>
</feature>
<comment type="catalytic activity">
    <reaction evidence="4 5">
        <text>tRNA(His) + L-histidine + ATP = L-histidyl-tRNA(His) + AMP + diphosphate + H(+)</text>
        <dbReference type="Rhea" id="RHEA:17313"/>
        <dbReference type="Rhea" id="RHEA-COMP:9665"/>
        <dbReference type="Rhea" id="RHEA-COMP:9689"/>
        <dbReference type="ChEBI" id="CHEBI:15378"/>
        <dbReference type="ChEBI" id="CHEBI:30616"/>
        <dbReference type="ChEBI" id="CHEBI:33019"/>
        <dbReference type="ChEBI" id="CHEBI:57595"/>
        <dbReference type="ChEBI" id="CHEBI:78442"/>
        <dbReference type="ChEBI" id="CHEBI:78527"/>
        <dbReference type="ChEBI" id="CHEBI:456215"/>
        <dbReference type="EC" id="6.1.1.21"/>
    </reaction>
</comment>
<proteinExistence type="inferred from homology"/>
<dbReference type="Pfam" id="PF13393">
    <property type="entry name" value="tRNA-synt_His"/>
    <property type="match status" value="2"/>
</dbReference>
<comment type="subunit">
    <text evidence="5">Homodimer.</text>
</comment>
<dbReference type="AlphaFoldDB" id="A0A1G2E4E2"/>
<dbReference type="PANTHER" id="PTHR43707:SF1">
    <property type="entry name" value="HISTIDINE--TRNA LIGASE, MITOCHONDRIAL-RELATED"/>
    <property type="match status" value="1"/>
</dbReference>
<evidence type="ECO:0000256" key="2">
    <source>
        <dbReference type="ARBA" id="ARBA00022741"/>
    </source>
</evidence>
<dbReference type="PANTHER" id="PTHR43707">
    <property type="entry name" value="HISTIDYL-TRNA SYNTHETASE"/>
    <property type="match status" value="1"/>
</dbReference>
<dbReference type="GO" id="GO:0005737">
    <property type="term" value="C:cytoplasm"/>
    <property type="evidence" value="ECO:0007669"/>
    <property type="project" value="UniProtKB-SubCell"/>
</dbReference>
<protein>
    <recommendedName>
        <fullName evidence="5">Histidine--tRNA ligase</fullName>
        <ecNumber evidence="5">6.1.1.21</ecNumber>
    </recommendedName>
    <alternativeName>
        <fullName evidence="5">Histidyl-tRNA synthetase</fullName>
        <shortName evidence="5">HisRS</shortName>
    </alternativeName>
</protein>
<feature type="binding site" evidence="6">
    <location>
        <position position="261"/>
    </location>
    <ligand>
        <name>L-histidine</name>
        <dbReference type="ChEBI" id="CHEBI:57595"/>
    </ligand>
</feature>
<evidence type="ECO:0000256" key="3">
    <source>
        <dbReference type="ARBA" id="ARBA00023146"/>
    </source>
</evidence>
<feature type="binding site" evidence="6">
    <location>
        <position position="116"/>
    </location>
    <ligand>
        <name>L-histidine</name>
        <dbReference type="ChEBI" id="CHEBI:57595"/>
    </ligand>
</feature>
<gene>
    <name evidence="5" type="primary">hisS</name>
    <name evidence="8" type="ORF">A2654_00150</name>
</gene>
<comment type="caution">
    <text evidence="8">The sequence shown here is derived from an EMBL/GenBank/DDBJ whole genome shotgun (WGS) entry which is preliminary data.</text>
</comment>
<dbReference type="Pfam" id="PF03129">
    <property type="entry name" value="HGTP_anticodon"/>
    <property type="match status" value="1"/>
</dbReference>
<keyword evidence="5" id="KW-0648">Protein biosynthesis</keyword>
<dbReference type="Gene3D" id="3.40.50.800">
    <property type="entry name" value="Anticodon-binding domain"/>
    <property type="match status" value="1"/>
</dbReference>
<evidence type="ECO:0000256" key="5">
    <source>
        <dbReference type="HAMAP-Rule" id="MF_00127"/>
    </source>
</evidence>
<dbReference type="GO" id="GO:0004821">
    <property type="term" value="F:histidine-tRNA ligase activity"/>
    <property type="evidence" value="ECO:0007669"/>
    <property type="project" value="UniProtKB-UniRule"/>
</dbReference>
<name>A0A1G2E4E2_9BACT</name>
<evidence type="ECO:0000313" key="9">
    <source>
        <dbReference type="Proteomes" id="UP000178721"/>
    </source>
</evidence>
<keyword evidence="3 5" id="KW-0030">Aminoacyl-tRNA synthetase</keyword>
<dbReference type="InterPro" id="IPR041715">
    <property type="entry name" value="HisRS-like_core"/>
</dbReference>
<dbReference type="InterPro" id="IPR045864">
    <property type="entry name" value="aa-tRNA-synth_II/BPL/LPL"/>
</dbReference>
<feature type="binding site" evidence="6">
    <location>
        <position position="130"/>
    </location>
    <ligand>
        <name>L-histidine</name>
        <dbReference type="ChEBI" id="CHEBI:57595"/>
    </ligand>
</feature>
<reference evidence="8 9" key="1">
    <citation type="journal article" date="2016" name="Nat. Commun.">
        <title>Thousands of microbial genomes shed light on interconnected biogeochemical processes in an aquifer system.</title>
        <authorList>
            <person name="Anantharaman K."/>
            <person name="Brown C.T."/>
            <person name="Hug L.A."/>
            <person name="Sharon I."/>
            <person name="Castelle C.J."/>
            <person name="Probst A.J."/>
            <person name="Thomas B.C."/>
            <person name="Singh A."/>
            <person name="Wilkins M.J."/>
            <person name="Karaoz U."/>
            <person name="Brodie E.L."/>
            <person name="Williams K.H."/>
            <person name="Hubbard S.S."/>
            <person name="Banfield J.F."/>
        </authorList>
    </citation>
    <scope>NUCLEOTIDE SEQUENCE [LARGE SCALE GENOMIC DNA]</scope>
</reference>
<comment type="subcellular location">
    <subcellularLocation>
        <location evidence="5">Cytoplasm</location>
    </subcellularLocation>
</comment>
<evidence type="ECO:0000259" key="7">
    <source>
        <dbReference type="PROSITE" id="PS50862"/>
    </source>
</evidence>
<evidence type="ECO:0000256" key="4">
    <source>
        <dbReference type="ARBA" id="ARBA00047639"/>
    </source>
</evidence>
<keyword evidence="5" id="KW-0963">Cytoplasm</keyword>
<dbReference type="InterPro" id="IPR036621">
    <property type="entry name" value="Anticodon-bd_dom_sf"/>
</dbReference>
<feature type="binding site" evidence="6">
    <location>
        <begin position="265"/>
        <end position="266"/>
    </location>
    <ligand>
        <name>L-histidine</name>
        <dbReference type="ChEBI" id="CHEBI:57595"/>
    </ligand>
</feature>
<dbReference type="GO" id="GO:0005524">
    <property type="term" value="F:ATP binding"/>
    <property type="evidence" value="ECO:0007669"/>
    <property type="project" value="UniProtKB-UniRule"/>
</dbReference>
<dbReference type="SUPFAM" id="SSF52954">
    <property type="entry name" value="Class II aaRS ABD-related"/>
    <property type="match status" value="1"/>
</dbReference>
<dbReference type="InterPro" id="IPR015807">
    <property type="entry name" value="His-tRNA-ligase"/>
</dbReference>
<feature type="binding site" evidence="6">
    <location>
        <begin position="85"/>
        <end position="87"/>
    </location>
    <ligand>
        <name>L-histidine</name>
        <dbReference type="ChEBI" id="CHEBI:57595"/>
    </ligand>
</feature>
<dbReference type="EC" id="6.1.1.21" evidence="5"/>
<dbReference type="PROSITE" id="PS50862">
    <property type="entry name" value="AA_TRNA_LIGASE_II"/>
    <property type="match status" value="1"/>
</dbReference>
<keyword evidence="5" id="KW-0067">ATP-binding</keyword>
<accession>A0A1G2E4E2</accession>
<evidence type="ECO:0000313" key="8">
    <source>
        <dbReference type="EMBL" id="OGZ20693.1"/>
    </source>
</evidence>
<dbReference type="InterPro" id="IPR004154">
    <property type="entry name" value="Anticodon-bd"/>
</dbReference>
<dbReference type="PIRSF" id="PIRSF001549">
    <property type="entry name" value="His-tRNA_synth"/>
    <property type="match status" value="1"/>
</dbReference>
<dbReference type="InterPro" id="IPR006195">
    <property type="entry name" value="aa-tRNA-synth_II"/>
</dbReference>
<dbReference type="InterPro" id="IPR004516">
    <property type="entry name" value="HisRS/HisZ"/>
</dbReference>
<keyword evidence="2 5" id="KW-0547">Nucleotide-binding</keyword>
<dbReference type="GO" id="GO:0006427">
    <property type="term" value="P:histidyl-tRNA aminoacylation"/>
    <property type="evidence" value="ECO:0007669"/>
    <property type="project" value="UniProtKB-UniRule"/>
</dbReference>
<sequence>MATKIRLQAPIGMHDILPETQPFFRKVYAVANSIAQFYGFKKIDTPIVEDADLFSKGIGLGTDIIEKEMYAFRSKGGDFLALRPEFTAGMARAYIEHGMVNLPQPQKLYSYGPLFRMERPQAGRFRQFHQVDLEVFGEQDSVIDAQIIQIFYNILKELKFKNLIVEINSIGDRNCRPYYKKMLVNYFRSRESSLCSDCRRRLRYNPLRILDCKEEKCQPIKAQAPQLVDHLCEECKTHFKEVLEFLDEVEMPYRLNPYLVRGLDYYTKTVFEIYEDSEEGQKLGALVGGGRFDNLVKMLGGRDTPACGGAAGVERIVATLKERIKQENTAPVSVQKVFLAQLSDLAKRKSLRLFEEFRKAKIQIAESFGKDSLKTQLRLADKMGADYALILGQKEALEEAIIIRDMKTGRQETVKLDKIVKEMGKYLKK</sequence>
<dbReference type="HAMAP" id="MF_00127">
    <property type="entry name" value="His_tRNA_synth"/>
    <property type="match status" value="1"/>
</dbReference>
<organism evidence="8 9">
    <name type="scientific">Candidatus Nealsonbacteria bacterium RIFCSPHIGHO2_01_FULL_43_31</name>
    <dbReference type="NCBI Taxonomy" id="1801665"/>
    <lineage>
        <taxon>Bacteria</taxon>
        <taxon>Candidatus Nealsoniibacteriota</taxon>
    </lineage>
</organism>
<evidence type="ECO:0000256" key="1">
    <source>
        <dbReference type="ARBA" id="ARBA00008226"/>
    </source>
</evidence>
<dbReference type="EMBL" id="MHMA01000004">
    <property type="protein sequence ID" value="OGZ20693.1"/>
    <property type="molecule type" value="Genomic_DNA"/>
</dbReference>
<dbReference type="CDD" id="cd00773">
    <property type="entry name" value="HisRS-like_core"/>
    <property type="match status" value="1"/>
</dbReference>
<comment type="similarity">
    <text evidence="1 5">Belongs to the class-II aminoacyl-tRNA synthetase family.</text>
</comment>
<dbReference type="Proteomes" id="UP000178721">
    <property type="component" value="Unassembled WGS sequence"/>
</dbReference>
<feature type="binding site" evidence="6">
    <location>
        <position position="134"/>
    </location>
    <ligand>
        <name>L-histidine</name>
        <dbReference type="ChEBI" id="CHEBI:57595"/>
    </ligand>
</feature>
<keyword evidence="5 8" id="KW-0436">Ligase</keyword>